<evidence type="ECO:0000313" key="1">
    <source>
        <dbReference type="EMBL" id="MFC4722474.1"/>
    </source>
</evidence>
<protein>
    <submittedName>
        <fullName evidence="1">AsmA-like C-terminal region-containing protein</fullName>
    </submittedName>
</protein>
<accession>A0ABV9N4S8</accession>
<comment type="caution">
    <text evidence="1">The sequence shown here is derived from an EMBL/GenBank/DDBJ whole genome shotgun (WGS) entry which is preliminary data.</text>
</comment>
<organism evidence="1 2">
    <name type="scientific">Geojedonia litorea</name>
    <dbReference type="NCBI Taxonomy" id="1268269"/>
    <lineage>
        <taxon>Bacteria</taxon>
        <taxon>Pseudomonadati</taxon>
        <taxon>Bacteroidota</taxon>
        <taxon>Flavobacteriia</taxon>
        <taxon>Flavobacteriales</taxon>
        <taxon>Flavobacteriaceae</taxon>
        <taxon>Geojedonia</taxon>
    </lineage>
</organism>
<sequence length="879" mass="96270">MKKALKIIGISLLIIFVLLLAVPFAFQSQIKDMVKRFINQNLNAHVEFSDVNLSLLRSFPQAHVSVHDLVITNFKPFEGETLATSKSIAFTMSVKELFKNADEEAIVINSIAIDETLLTLKTDSQGNTNYDIVKEKEASSSNDSAFSFDIEDYRIQNSALSYIDEAANVSIFITELNHQGKGNFSAEQSELDTYSEANVSMNVENTNYLNNNKIKLDALIGIDLENSTYTFKENKGFINQLPIQFKGFVKQLENGQEIDISFENPESSFKDFLAVIPESYSKNIENVETTGDFKVKGELKGLISETTIPTMDISIVSDNASFKYPDLPKRVENISINTSIKNTTGNAEDTFVDINTLNFKIDNDVFKSSATLKQLTTNMLVNANIDGTLNLANISKAYPVKLDTPLTGILKAKLNTAFDMNAIETNAYERIKNNGSASISGFTYSSKEMAHPIEISKADITFNPDSVSLNTFEAKTGQSDLNAKGTIRNLIGFLMGKNDLQGNFSVTSNTFVLNDFMTSETENQSTTGSKNEAFKIPQFLDCTIDANAKTVVYDNLNLKDVKGTLSIKDQQASLKGLSSTLFNGILALTGNVSTKTDLPVFDLSIGADSFDIGQSFDKLDLLKSLAPIAKVFQGKLNTTINLSGTLNEELTPNLNSINGNAIAQILTASVNTDQTKLLNSLGDALNFIDFKKLDLKDLKTHLEFANGKVNVKPFQLQYKDIAIEVSGSHGFDKSLAYNAVFNVPAKYLGSDVNRLIGKINDNEVNKISIPITAKITGSYTSPQVSTDLTSGVANLTKQLIEIEKQKLLNQGKDKIKDLIGGLTGTKKTTVTDSTATSTNPIKTDSSATLPKTQIKEGVKDILGGLIKNRKKKDTINQNN</sequence>
<reference evidence="2" key="1">
    <citation type="journal article" date="2019" name="Int. J. Syst. Evol. Microbiol.">
        <title>The Global Catalogue of Microorganisms (GCM) 10K type strain sequencing project: providing services to taxonomists for standard genome sequencing and annotation.</title>
        <authorList>
            <consortium name="The Broad Institute Genomics Platform"/>
            <consortium name="The Broad Institute Genome Sequencing Center for Infectious Disease"/>
            <person name="Wu L."/>
            <person name="Ma J."/>
        </authorList>
    </citation>
    <scope>NUCLEOTIDE SEQUENCE [LARGE SCALE GENOMIC DNA]</scope>
    <source>
        <strain evidence="2">CCUG 63682</strain>
    </source>
</reference>
<keyword evidence="2" id="KW-1185">Reference proteome</keyword>
<gene>
    <name evidence="1" type="ORF">ACFO5O_09085</name>
</gene>
<dbReference type="EMBL" id="JBHSGP010000014">
    <property type="protein sequence ID" value="MFC4722474.1"/>
    <property type="molecule type" value="Genomic_DNA"/>
</dbReference>
<dbReference type="PANTHER" id="PTHR30441">
    <property type="entry name" value="DUF748 DOMAIN-CONTAINING PROTEIN"/>
    <property type="match status" value="1"/>
</dbReference>
<dbReference type="RefSeq" id="WP_387963011.1">
    <property type="nucleotide sequence ID" value="NZ_JBHSGP010000014.1"/>
</dbReference>
<dbReference type="Proteomes" id="UP001595953">
    <property type="component" value="Unassembled WGS sequence"/>
</dbReference>
<dbReference type="PANTHER" id="PTHR30441:SF8">
    <property type="entry name" value="DUF748 DOMAIN-CONTAINING PROTEIN"/>
    <property type="match status" value="1"/>
</dbReference>
<evidence type="ECO:0000313" key="2">
    <source>
        <dbReference type="Proteomes" id="UP001595953"/>
    </source>
</evidence>
<proteinExistence type="predicted"/>
<dbReference type="InterPro" id="IPR052894">
    <property type="entry name" value="AsmA-related"/>
</dbReference>
<name>A0ABV9N4S8_9FLAO</name>